<dbReference type="Gene3D" id="3.30.420.10">
    <property type="entry name" value="Ribonuclease H-like superfamily/Ribonuclease H"/>
    <property type="match status" value="1"/>
</dbReference>
<dbReference type="EMBL" id="GBYX01472140">
    <property type="protein sequence ID" value="JAO09514.1"/>
    <property type="molecule type" value="Transcribed_RNA"/>
</dbReference>
<protein>
    <submittedName>
        <fullName evidence="3">TC1A</fullName>
    </submittedName>
</protein>
<gene>
    <name evidence="3" type="primary">TC1A</name>
</gene>
<dbReference type="Gene3D" id="1.10.10.10">
    <property type="entry name" value="Winged helix-like DNA-binding domain superfamily/Winged helix DNA-binding domain"/>
    <property type="match status" value="1"/>
</dbReference>
<dbReference type="InterPro" id="IPR036388">
    <property type="entry name" value="WH-like_DNA-bd_sf"/>
</dbReference>
<evidence type="ECO:0000256" key="1">
    <source>
        <dbReference type="SAM" id="MobiDB-lite"/>
    </source>
</evidence>
<sequence>SNDLKTKTVQHSCLGEGHKKLSQRFKLSVSTVRNIVRKWKTTGTVHVKPRSGRPRKISEKKNGENGQGPPPKTCSIILLQMVSLCIVQQFSALCTEKLYGRVMRWKPFLQARHKRSRLRSAKAHLDKPASFWNKVLWTDETKIELFGHKKGVMHGGKKTQCSKKNTCYPL</sequence>
<feature type="non-terminal residue" evidence="3">
    <location>
        <position position="1"/>
    </location>
</feature>
<evidence type="ECO:0000313" key="3">
    <source>
        <dbReference type="EMBL" id="JAO09514.1"/>
    </source>
</evidence>
<proteinExistence type="predicted"/>
<dbReference type="SUPFAM" id="SSF46689">
    <property type="entry name" value="Homeodomain-like"/>
    <property type="match status" value="1"/>
</dbReference>
<dbReference type="InterPro" id="IPR055247">
    <property type="entry name" value="InsJ-like_HTH"/>
</dbReference>
<dbReference type="AlphaFoldDB" id="A0A0S7F6S6"/>
<accession>A0A0S7F6S6</accession>
<feature type="domain" description="Insertion element IS150 protein InsJ-like helix-turn-helix" evidence="2">
    <location>
        <begin position="20"/>
        <end position="55"/>
    </location>
</feature>
<dbReference type="GO" id="GO:0003676">
    <property type="term" value="F:nucleic acid binding"/>
    <property type="evidence" value="ECO:0007669"/>
    <property type="project" value="InterPro"/>
</dbReference>
<feature type="region of interest" description="Disordered" evidence="1">
    <location>
        <begin position="44"/>
        <end position="70"/>
    </location>
</feature>
<dbReference type="InterPro" id="IPR009057">
    <property type="entry name" value="Homeodomain-like_sf"/>
</dbReference>
<organism evidence="3">
    <name type="scientific">Poeciliopsis prolifica</name>
    <name type="common">blackstripe livebearer</name>
    <dbReference type="NCBI Taxonomy" id="188132"/>
    <lineage>
        <taxon>Eukaryota</taxon>
        <taxon>Metazoa</taxon>
        <taxon>Chordata</taxon>
        <taxon>Craniata</taxon>
        <taxon>Vertebrata</taxon>
        <taxon>Euteleostomi</taxon>
        <taxon>Actinopterygii</taxon>
        <taxon>Neopterygii</taxon>
        <taxon>Teleostei</taxon>
        <taxon>Neoteleostei</taxon>
        <taxon>Acanthomorphata</taxon>
        <taxon>Ovalentaria</taxon>
        <taxon>Atherinomorphae</taxon>
        <taxon>Cyprinodontiformes</taxon>
        <taxon>Poeciliidae</taxon>
        <taxon>Poeciliinae</taxon>
        <taxon>Poeciliopsis</taxon>
    </lineage>
</organism>
<dbReference type="Pfam" id="PF13518">
    <property type="entry name" value="HTH_28"/>
    <property type="match status" value="1"/>
</dbReference>
<name>A0A0S7F6S6_9TELE</name>
<reference evidence="3" key="1">
    <citation type="submission" date="2014-12" db="EMBL/GenBank/DDBJ databases">
        <title>Parallel Evolution in Life History Adaptation Evident in the Tissue-Specific Poeciliopsis prolifica transcriptome.</title>
        <authorList>
            <person name="Jue N.K."/>
            <person name="Foley R.J."/>
            <person name="Obergfell C."/>
            <person name="Reznick D.N."/>
            <person name="O'Neill R.J."/>
            <person name="O'Neill M.J."/>
        </authorList>
    </citation>
    <scope>NUCLEOTIDE SEQUENCE</scope>
</reference>
<dbReference type="InterPro" id="IPR036397">
    <property type="entry name" value="RNaseH_sf"/>
</dbReference>
<evidence type="ECO:0000259" key="2">
    <source>
        <dbReference type="Pfam" id="PF13518"/>
    </source>
</evidence>